<evidence type="ECO:0000313" key="2">
    <source>
        <dbReference type="Proteomes" id="UP001165960"/>
    </source>
</evidence>
<proteinExistence type="predicted"/>
<comment type="caution">
    <text evidence="1">The sequence shown here is derived from an EMBL/GenBank/DDBJ whole genome shotgun (WGS) entry which is preliminary data.</text>
</comment>
<organism evidence="1 2">
    <name type="scientific">Entomophthora muscae</name>
    <dbReference type="NCBI Taxonomy" id="34485"/>
    <lineage>
        <taxon>Eukaryota</taxon>
        <taxon>Fungi</taxon>
        <taxon>Fungi incertae sedis</taxon>
        <taxon>Zoopagomycota</taxon>
        <taxon>Entomophthoromycotina</taxon>
        <taxon>Entomophthoromycetes</taxon>
        <taxon>Entomophthorales</taxon>
        <taxon>Entomophthoraceae</taxon>
        <taxon>Entomophthora</taxon>
    </lineage>
</organism>
<name>A0ACC2SWJ0_9FUNG</name>
<dbReference type="EMBL" id="QTSX02004281">
    <property type="protein sequence ID" value="KAJ9066680.1"/>
    <property type="molecule type" value="Genomic_DNA"/>
</dbReference>
<dbReference type="Proteomes" id="UP001165960">
    <property type="component" value="Unassembled WGS sequence"/>
</dbReference>
<protein>
    <submittedName>
        <fullName evidence="1">Uncharacterized protein</fullName>
    </submittedName>
</protein>
<sequence>MAPKARFPSFEAATQAKAKADEQRRFTSLSSEQKSWAVIAKATTILKSSPNLKLDLAVLDSLVLRSAGYREFLPNGTTDLLRRWAPKLDNFITISYSFFDYTLEAKLVDINYDISHLWSTQGFHWHPQHTFAVAFQGCSLEESTQTLEQFDFGDSPSMPVNPYQTSDSLAHFLNVTHLPIKADFVGIQAKRTPGEASQGVGDRPYNDDIPWLGEQREGCSCWVSHHFNGLTTKGVG</sequence>
<accession>A0ACC2SWJ0</accession>
<gene>
    <name evidence="1" type="ORF">DSO57_1007181</name>
</gene>
<keyword evidence="2" id="KW-1185">Reference proteome</keyword>
<evidence type="ECO:0000313" key="1">
    <source>
        <dbReference type="EMBL" id="KAJ9066680.1"/>
    </source>
</evidence>
<reference evidence="1" key="1">
    <citation type="submission" date="2022-04" db="EMBL/GenBank/DDBJ databases">
        <title>Genome of the entomopathogenic fungus Entomophthora muscae.</title>
        <authorList>
            <person name="Elya C."/>
            <person name="Lovett B.R."/>
            <person name="Lee E."/>
            <person name="Macias A.M."/>
            <person name="Hajek A.E."/>
            <person name="De Bivort B.L."/>
            <person name="Kasson M.T."/>
            <person name="De Fine Licht H.H."/>
            <person name="Stajich J.E."/>
        </authorList>
    </citation>
    <scope>NUCLEOTIDE SEQUENCE</scope>
    <source>
        <strain evidence="1">Berkeley</strain>
    </source>
</reference>